<sequence length="409" mass="45076">MLVFGRIEWGRYEGDDIEAVVAMMLNREHPNSVRINPSRGDGGVDILDRGAADGGDVIYQVKRYAAPLDASQKSKVAKSAKRLLDPAVVDPRWKDLNVTIWRLVTPWNPTPEAEKWLQDTVGPYGVKVVWDGLTVFDQLAAKYPDVVDYYLHAGRSAIQEANREVVTLMSLGSGNEGDLTVPEVTDRIERALRVLDHDPHYFYEFRFGRGQPSKPPKRSGLVMTQYRVDPVASTWQAVDVIAYCAASVDERPITINGTLNIADDPEFAAAVKEFSEFGTPFTSPEGAYSGTIDAPGGLGGDLVNATIRTGPVEGVDLGSNTELRLEILDPSGTIIAQIDVDRTDRSSGAAGVRVVFAETHDVFELTFRGDLTRNTTNLKFALRSIERIPIFTALPALEFLDEFHHPNVY</sequence>
<dbReference type="RefSeq" id="WP_076162207.1">
    <property type="nucleotide sequence ID" value="NZ_JBEZVB010000035.1"/>
</dbReference>
<reference evidence="1 2" key="1">
    <citation type="submission" date="2016-01" db="EMBL/GenBank/DDBJ databases">
        <title>Amycolatopsis coloradensis genome sequencing and assembly.</title>
        <authorList>
            <person name="Mayilraj S."/>
        </authorList>
    </citation>
    <scope>NUCLEOTIDE SEQUENCE [LARGE SCALE GENOMIC DNA]</scope>
    <source>
        <strain evidence="1 2">DSM 44225</strain>
    </source>
</reference>
<evidence type="ECO:0000313" key="2">
    <source>
        <dbReference type="Proteomes" id="UP000187486"/>
    </source>
</evidence>
<protein>
    <submittedName>
        <fullName evidence="1">Uncharacterized protein</fullName>
    </submittedName>
</protein>
<accession>A0A1R0KT13</accession>
<dbReference type="OrthoDB" id="4202952at2"/>
<evidence type="ECO:0000313" key="1">
    <source>
        <dbReference type="EMBL" id="OLZ51118.1"/>
    </source>
</evidence>
<gene>
    <name evidence="1" type="ORF">BS329_17920</name>
</gene>
<keyword evidence="2" id="KW-1185">Reference proteome</keyword>
<dbReference type="AlphaFoldDB" id="A0A1R0KT13"/>
<dbReference type="EMBL" id="MQUQ01000009">
    <property type="protein sequence ID" value="OLZ51118.1"/>
    <property type="molecule type" value="Genomic_DNA"/>
</dbReference>
<organism evidence="1 2">
    <name type="scientific">Amycolatopsis coloradensis</name>
    <dbReference type="NCBI Taxonomy" id="76021"/>
    <lineage>
        <taxon>Bacteria</taxon>
        <taxon>Bacillati</taxon>
        <taxon>Actinomycetota</taxon>
        <taxon>Actinomycetes</taxon>
        <taxon>Pseudonocardiales</taxon>
        <taxon>Pseudonocardiaceae</taxon>
        <taxon>Amycolatopsis</taxon>
    </lineage>
</organism>
<name>A0A1R0KT13_9PSEU</name>
<dbReference type="Proteomes" id="UP000187486">
    <property type="component" value="Unassembled WGS sequence"/>
</dbReference>
<comment type="caution">
    <text evidence="1">The sequence shown here is derived from an EMBL/GenBank/DDBJ whole genome shotgun (WGS) entry which is preliminary data.</text>
</comment>
<proteinExistence type="predicted"/>